<feature type="domain" description="DUF1737" evidence="1">
    <location>
        <begin position="1"/>
        <end position="54"/>
    </location>
</feature>
<protein>
    <recommendedName>
        <fullName evidence="1">DUF1737 domain-containing protein</fullName>
    </recommendedName>
</protein>
<evidence type="ECO:0000259" key="1">
    <source>
        <dbReference type="Pfam" id="PF08410"/>
    </source>
</evidence>
<evidence type="ECO:0000313" key="2">
    <source>
        <dbReference type="EMBL" id="SOE16915.1"/>
    </source>
</evidence>
<dbReference type="Proteomes" id="UP000219465">
    <property type="component" value="Unassembled WGS sequence"/>
</dbReference>
<proteinExistence type="predicted"/>
<sequence>MKLYRFLTGPDQGADFCHKVSLALSKGWQLHGSPSLAFNATTGMMECGQAVTKDVEGKEYEPGMKLGEQ</sequence>
<reference evidence="3" key="1">
    <citation type="submission" date="2017-08" db="EMBL/GenBank/DDBJ databases">
        <authorList>
            <person name="Varghese N."/>
            <person name="Submissions S."/>
        </authorList>
    </citation>
    <scope>NUCLEOTIDE SEQUENCE [LARGE SCALE GENOMIC DNA]</scope>
    <source>
        <strain evidence="3">KCTC 23107</strain>
    </source>
</reference>
<evidence type="ECO:0000313" key="3">
    <source>
        <dbReference type="Proteomes" id="UP000219465"/>
    </source>
</evidence>
<organism evidence="2 3">
    <name type="scientific">Hoeflea halophila</name>
    <dbReference type="NCBI Taxonomy" id="714899"/>
    <lineage>
        <taxon>Bacteria</taxon>
        <taxon>Pseudomonadati</taxon>
        <taxon>Pseudomonadota</taxon>
        <taxon>Alphaproteobacteria</taxon>
        <taxon>Hyphomicrobiales</taxon>
        <taxon>Rhizobiaceae</taxon>
        <taxon>Hoeflea</taxon>
    </lineage>
</organism>
<dbReference type="EMBL" id="OCPC01000002">
    <property type="protein sequence ID" value="SOE16915.1"/>
    <property type="molecule type" value="Genomic_DNA"/>
</dbReference>
<dbReference type="AlphaFoldDB" id="A0A286I9X1"/>
<dbReference type="InterPro" id="IPR013619">
    <property type="entry name" value="DUF1737"/>
</dbReference>
<dbReference type="OrthoDB" id="9809803at2"/>
<name>A0A286I9X1_9HYPH</name>
<accession>A0A286I9X1</accession>
<gene>
    <name evidence="2" type="ORF">SAMN05877838_1801</name>
</gene>
<keyword evidence="3" id="KW-1185">Reference proteome</keyword>
<dbReference type="RefSeq" id="WP_097107063.1">
    <property type="nucleotide sequence ID" value="NZ_OCPC01000002.1"/>
</dbReference>
<dbReference type="Pfam" id="PF08410">
    <property type="entry name" value="DUF1737"/>
    <property type="match status" value="1"/>
</dbReference>